<dbReference type="Proteomes" id="UP001213646">
    <property type="component" value="Unassembled WGS sequence"/>
</dbReference>
<dbReference type="AlphaFoldDB" id="A0AAW6I7T2"/>
<dbReference type="RefSeq" id="WP_272709040.1">
    <property type="nucleotide sequence ID" value="NZ_JAQPYX010000142.1"/>
</dbReference>
<evidence type="ECO:0000313" key="2">
    <source>
        <dbReference type="Proteomes" id="UP001213646"/>
    </source>
</evidence>
<dbReference type="GO" id="GO:0032259">
    <property type="term" value="P:methylation"/>
    <property type="evidence" value="ECO:0007669"/>
    <property type="project" value="UniProtKB-KW"/>
</dbReference>
<accession>A0AAW6I7T2</accession>
<reference evidence="1" key="1">
    <citation type="submission" date="2023-01" db="EMBL/GenBank/DDBJ databases">
        <title>Exploring GABA producing Bacteroides strains toward improving mental health.</title>
        <authorList>
            <person name="Yousuf B."/>
            <person name="Bouhlel N.E."/>
            <person name="Mottawea W."/>
            <person name="Hammami R."/>
        </authorList>
    </citation>
    <scope>NUCLEOTIDE SEQUENCE</scope>
    <source>
        <strain evidence="1">UO.H1047</strain>
    </source>
</reference>
<organism evidence="1 2">
    <name type="scientific">Parabacteroides johnsonii</name>
    <dbReference type="NCBI Taxonomy" id="387661"/>
    <lineage>
        <taxon>Bacteria</taxon>
        <taxon>Pseudomonadati</taxon>
        <taxon>Bacteroidota</taxon>
        <taxon>Bacteroidia</taxon>
        <taxon>Bacteroidales</taxon>
        <taxon>Tannerellaceae</taxon>
        <taxon>Parabacteroides</taxon>
    </lineage>
</organism>
<keyword evidence="1" id="KW-0489">Methyltransferase</keyword>
<gene>
    <name evidence="1" type="ORF">PQG89_15165</name>
</gene>
<comment type="caution">
    <text evidence="1">The sequence shown here is derived from an EMBL/GenBank/DDBJ whole genome shotgun (WGS) entry which is preliminary data.</text>
</comment>
<proteinExistence type="predicted"/>
<evidence type="ECO:0000313" key="1">
    <source>
        <dbReference type="EMBL" id="MDC7150734.1"/>
    </source>
</evidence>
<sequence length="145" mass="16477">MKTNSGKKGEGMPVVRNPQFYFREGLCWSDINTTFLKCRIKQKSIHDVKSMSVFGVCNKVPENYILCVINSTLISYYVDTFINNTQTFQINDARQLPIIVPTVEQLSFCDTLAKDAIAQKLKGEIPQSVQEKLDDFIKCQVFGLV</sequence>
<dbReference type="GO" id="GO:0008168">
    <property type="term" value="F:methyltransferase activity"/>
    <property type="evidence" value="ECO:0007669"/>
    <property type="project" value="UniProtKB-KW"/>
</dbReference>
<protein>
    <submittedName>
        <fullName evidence="1">DNA modification methylase</fullName>
    </submittedName>
</protein>
<dbReference type="EMBL" id="JAQPYX010000142">
    <property type="protein sequence ID" value="MDC7150734.1"/>
    <property type="molecule type" value="Genomic_DNA"/>
</dbReference>
<name>A0AAW6I7T2_9BACT</name>
<keyword evidence="1" id="KW-0808">Transferase</keyword>